<keyword evidence="2 5" id="KW-0808">Transferase</keyword>
<name>A0AAU7E0E0_9MICO</name>
<dbReference type="EMBL" id="CP146203">
    <property type="protein sequence ID" value="XBH22995.1"/>
    <property type="molecule type" value="Genomic_DNA"/>
</dbReference>
<proteinExistence type="predicted"/>
<feature type="domain" description="DNA methylase N-4/N-6" evidence="4">
    <location>
        <begin position="27"/>
        <end position="331"/>
    </location>
</feature>
<dbReference type="SUPFAM" id="SSF53335">
    <property type="entry name" value="S-adenosyl-L-methionine-dependent methyltransferases"/>
    <property type="match status" value="1"/>
</dbReference>
<dbReference type="GO" id="GO:0032259">
    <property type="term" value="P:methylation"/>
    <property type="evidence" value="ECO:0007669"/>
    <property type="project" value="UniProtKB-KW"/>
</dbReference>
<evidence type="ECO:0000313" key="5">
    <source>
        <dbReference type="EMBL" id="XBH22995.1"/>
    </source>
</evidence>
<evidence type="ECO:0000259" key="4">
    <source>
        <dbReference type="Pfam" id="PF01555"/>
    </source>
</evidence>
<dbReference type="PRINTS" id="PR00506">
    <property type="entry name" value="D21N6MTFRASE"/>
</dbReference>
<protein>
    <submittedName>
        <fullName evidence="5">Site-specific DNA-methyltransferase</fullName>
        <ecNumber evidence="5">2.1.1.-</ecNumber>
    </submittedName>
</protein>
<dbReference type="InterPro" id="IPR002941">
    <property type="entry name" value="DNA_methylase_N4/N6"/>
</dbReference>
<dbReference type="EC" id="2.1.1.-" evidence="5"/>
<dbReference type="Pfam" id="PF01555">
    <property type="entry name" value="N6_N4_Mtase"/>
    <property type="match status" value="1"/>
</dbReference>
<keyword evidence="1 5" id="KW-0489">Methyltransferase</keyword>
<dbReference type="GO" id="GO:0008170">
    <property type="term" value="F:N-methyltransferase activity"/>
    <property type="evidence" value="ECO:0007669"/>
    <property type="project" value="InterPro"/>
</dbReference>
<dbReference type="AlphaFoldDB" id="A0AAU7E0E0"/>
<dbReference type="REBASE" id="836112">
    <property type="entry name" value="M.JbaBS20ORF7230P"/>
</dbReference>
<dbReference type="InterPro" id="IPR002295">
    <property type="entry name" value="N4/N6-MTase_EcoPI_Mod-like"/>
</dbReference>
<dbReference type="Gene3D" id="3.40.50.150">
    <property type="entry name" value="Vaccinia Virus protein VP39"/>
    <property type="match status" value="2"/>
</dbReference>
<sequence length="435" mass="46957">MQHVPQGRVIVGDAALTIPVHVTEGSVKLAYLDPPYNTGRQFARYDDSAPRMQWAQELTATVARVHDTLMRSGSIWLHVDDNEHHVARTVLDDVFGAKNFVSNVVWERKKKPSYLHGQLANVLDHILVYAKDKDALSAFVMPDSGTVARVPLAHGGNPQRVLEFPAGAVQFPGEDRVIPAGDQSTAAVIIALMDPVTVRDGVNVEPFRLYGELRWTQATLDEYLHAGVVFRAPKLPVRVNAYVPTAGKIWTTLFARANGMATNEDARDHQHALFGGVAFDTPKPEELLGRIIETATNPGDLVLDPYAGSGSTAAAAHKLGRDWVVIERNVDTVQDFIVPRLQQVVDGSDRGGISTVVVGEASHLPPAFTARDARLAAQWVRGLAKAGKVEGDPEVVAGLVKQLHQASGALERADRWTGGGSFTVVGAAEVIELAG</sequence>
<dbReference type="GO" id="GO:0003677">
    <property type="term" value="F:DNA binding"/>
    <property type="evidence" value="ECO:0007669"/>
    <property type="project" value="InterPro"/>
</dbReference>
<organism evidence="5">
    <name type="scientific">Jonesiaceae bacterium BS-20</name>
    <dbReference type="NCBI Taxonomy" id="3120821"/>
    <lineage>
        <taxon>Bacteria</taxon>
        <taxon>Bacillati</taxon>
        <taxon>Actinomycetota</taxon>
        <taxon>Actinomycetes</taxon>
        <taxon>Micrococcales</taxon>
        <taxon>Jonesiaceae</taxon>
    </lineage>
</organism>
<evidence type="ECO:0000256" key="1">
    <source>
        <dbReference type="ARBA" id="ARBA00022603"/>
    </source>
</evidence>
<dbReference type="InterPro" id="IPR029063">
    <property type="entry name" value="SAM-dependent_MTases_sf"/>
</dbReference>
<keyword evidence="3" id="KW-0949">S-adenosyl-L-methionine</keyword>
<evidence type="ECO:0000256" key="2">
    <source>
        <dbReference type="ARBA" id="ARBA00022679"/>
    </source>
</evidence>
<evidence type="ECO:0000256" key="3">
    <source>
        <dbReference type="ARBA" id="ARBA00022691"/>
    </source>
</evidence>
<accession>A0AAU7E0E0</accession>
<reference evidence="5" key="1">
    <citation type="submission" date="2024-02" db="EMBL/GenBank/DDBJ databases">
        <title>Tomenella chthoni gen. nov. sp. nov., a member of the family Jonesiaceae isolated from bat guano.</title>
        <authorList>
            <person name="Miller S.L."/>
            <person name="King J."/>
            <person name="Sankaranarayanan K."/>
            <person name="Lawson P.A."/>
        </authorList>
    </citation>
    <scope>NUCLEOTIDE SEQUENCE</scope>
    <source>
        <strain evidence="5">BS-20</strain>
    </source>
</reference>
<gene>
    <name evidence="5" type="ORF">V5R04_07230</name>
</gene>